<dbReference type="PANTHER" id="PTHR48051:SF1">
    <property type="entry name" value="RAS SUPPRESSOR PROTEIN 1"/>
    <property type="match status" value="1"/>
</dbReference>
<dbReference type="InterPro" id="IPR050216">
    <property type="entry name" value="LRR_domain-containing"/>
</dbReference>
<dbReference type="InterPro" id="IPR001611">
    <property type="entry name" value="Leu-rich_rpt"/>
</dbReference>
<dbReference type="SMART" id="SM00369">
    <property type="entry name" value="LRR_TYP"/>
    <property type="match status" value="3"/>
</dbReference>
<dbReference type="PROSITE" id="PS51450">
    <property type="entry name" value="LRR"/>
    <property type="match status" value="1"/>
</dbReference>
<comment type="caution">
    <text evidence="4">The sequence shown here is derived from an EMBL/GenBank/DDBJ whole genome shotgun (WGS) entry which is preliminary data.</text>
</comment>
<dbReference type="SUPFAM" id="SSF52058">
    <property type="entry name" value="L domain-like"/>
    <property type="match status" value="1"/>
</dbReference>
<gene>
    <name evidence="4" type="ORF">GDO81_004702</name>
</gene>
<feature type="region of interest" description="Disordered" evidence="3">
    <location>
        <begin position="1"/>
        <end position="41"/>
    </location>
</feature>
<accession>A0AAV7CHV0</accession>
<evidence type="ECO:0000256" key="2">
    <source>
        <dbReference type="ARBA" id="ARBA00022737"/>
    </source>
</evidence>
<dbReference type="Pfam" id="PF13855">
    <property type="entry name" value="LRR_8"/>
    <property type="match status" value="1"/>
</dbReference>
<sequence length="532" mass="60900">MEPPCLPLKSMLEPPKLLRRPLPPKLLPALSGKQPTTSQDAGLLPLCTQENQPETSLMPISSYENSVSNYATEKMDLLSENWILDQRAPTPAASSLHSDDYPLHWDNMSSGPADFPSKRRHKHRLVNVLQNENDGPPSRHPAPEFTFNHIITKSYNDYAGNVSNLLRKNTVSKLHYKIMEENISRLQQKTQDKVHSLVLSSHNLPEISKRIPPRLLRALEEQQAMLQGQEGNDMQGIREDSIHLLYKSQRLQNSQTLYDEQSKILATHCELAMLECLVNGGHALSLKAYFISRLPDLTPLYNSLFYLNLSFNEFWQFPTEIYYLEHLESLKLRNNPFREIPYGIHKLKKLRTFIASFCSLSSLPAGLFLLPHLQVLDVSYNNLTSIPNDISNLRALEFLNVEGNSLPGLPCGTLKLKLKHLRVGNNRMHPLFWRENTHIHPLRLLDLAAMCFTKNMFRYFAAIPSEVKHILESVTVCDCCQGVLSGEGLRFIRPCEKIFGIRKLPFVFRSCSHSCYRSFMCQTESLTYLYES</sequence>
<dbReference type="GO" id="GO:0005737">
    <property type="term" value="C:cytoplasm"/>
    <property type="evidence" value="ECO:0007669"/>
    <property type="project" value="TreeGrafter"/>
</dbReference>
<reference evidence="4" key="1">
    <citation type="thesis" date="2020" institute="ProQuest LLC" country="789 East Eisenhower Parkway, Ann Arbor, MI, USA">
        <title>Comparative Genomics and Chromosome Evolution.</title>
        <authorList>
            <person name="Mudd A.B."/>
        </authorList>
    </citation>
    <scope>NUCLEOTIDE SEQUENCE</scope>
    <source>
        <strain evidence="4">237g6f4</strain>
        <tissue evidence="4">Blood</tissue>
    </source>
</reference>
<evidence type="ECO:0000256" key="3">
    <source>
        <dbReference type="SAM" id="MobiDB-lite"/>
    </source>
</evidence>
<protein>
    <recommendedName>
        <fullName evidence="6">Leucine-rich repeat-containing protein 63</fullName>
    </recommendedName>
</protein>
<organism evidence="4 5">
    <name type="scientific">Engystomops pustulosus</name>
    <name type="common">Tungara frog</name>
    <name type="synonym">Physalaemus pustulosus</name>
    <dbReference type="NCBI Taxonomy" id="76066"/>
    <lineage>
        <taxon>Eukaryota</taxon>
        <taxon>Metazoa</taxon>
        <taxon>Chordata</taxon>
        <taxon>Craniata</taxon>
        <taxon>Vertebrata</taxon>
        <taxon>Euteleostomi</taxon>
        <taxon>Amphibia</taxon>
        <taxon>Batrachia</taxon>
        <taxon>Anura</taxon>
        <taxon>Neobatrachia</taxon>
        <taxon>Hyloidea</taxon>
        <taxon>Leptodactylidae</taxon>
        <taxon>Leiuperinae</taxon>
        <taxon>Engystomops</taxon>
    </lineage>
</organism>
<dbReference type="Proteomes" id="UP000824782">
    <property type="component" value="Unassembled WGS sequence"/>
</dbReference>
<keyword evidence="1" id="KW-0433">Leucine-rich repeat</keyword>
<proteinExistence type="predicted"/>
<evidence type="ECO:0008006" key="6">
    <source>
        <dbReference type="Google" id="ProtNLM"/>
    </source>
</evidence>
<dbReference type="InterPro" id="IPR032675">
    <property type="entry name" value="LRR_dom_sf"/>
</dbReference>
<evidence type="ECO:0000313" key="4">
    <source>
        <dbReference type="EMBL" id="KAG8584638.1"/>
    </source>
</evidence>
<dbReference type="InterPro" id="IPR003591">
    <property type="entry name" value="Leu-rich_rpt_typical-subtyp"/>
</dbReference>
<dbReference type="EMBL" id="WNYA01000002">
    <property type="protein sequence ID" value="KAG8584638.1"/>
    <property type="molecule type" value="Genomic_DNA"/>
</dbReference>
<evidence type="ECO:0000313" key="5">
    <source>
        <dbReference type="Proteomes" id="UP000824782"/>
    </source>
</evidence>
<keyword evidence="5" id="KW-1185">Reference proteome</keyword>
<dbReference type="Gene3D" id="3.80.10.10">
    <property type="entry name" value="Ribonuclease Inhibitor"/>
    <property type="match status" value="1"/>
</dbReference>
<keyword evidence="2" id="KW-0677">Repeat</keyword>
<dbReference type="PANTHER" id="PTHR48051">
    <property type="match status" value="1"/>
</dbReference>
<name>A0AAV7CHV0_ENGPU</name>
<dbReference type="AlphaFoldDB" id="A0AAV7CHV0"/>
<evidence type="ECO:0000256" key="1">
    <source>
        <dbReference type="ARBA" id="ARBA00022614"/>
    </source>
</evidence>